<feature type="region of interest" description="Disordered" evidence="1">
    <location>
        <begin position="124"/>
        <end position="200"/>
    </location>
</feature>
<keyword evidence="4" id="KW-1185">Reference proteome</keyword>
<reference evidence="3 4" key="1">
    <citation type="submission" date="2020-05" db="EMBL/GenBank/DDBJ databases">
        <title>Electrophorus electricus (electric eel) genome, fEleEle1, primary haplotype.</title>
        <authorList>
            <person name="Myers G."/>
            <person name="Meyer A."/>
            <person name="Fedrigo O."/>
            <person name="Formenti G."/>
            <person name="Rhie A."/>
            <person name="Tracey A."/>
            <person name="Sims Y."/>
            <person name="Jarvis E.D."/>
        </authorList>
    </citation>
    <scope>NUCLEOTIDE SEQUENCE [LARGE SCALE GENOMIC DNA]</scope>
</reference>
<feature type="compositionally biased region" description="Basic and acidic residues" evidence="1">
    <location>
        <begin position="133"/>
        <end position="150"/>
    </location>
</feature>
<dbReference type="GO" id="GO:0003730">
    <property type="term" value="F:mRNA 3'-UTR binding"/>
    <property type="evidence" value="ECO:0007669"/>
    <property type="project" value="TreeGrafter"/>
</dbReference>
<feature type="domain" description="Endonuclease/exonuclease/phosphatase" evidence="2">
    <location>
        <begin position="228"/>
        <end position="558"/>
    </location>
</feature>
<dbReference type="PANTHER" id="PTHR12121:SF27">
    <property type="entry name" value="PROTEIN ANGEL HOMOLOG 2"/>
    <property type="match status" value="1"/>
</dbReference>
<proteinExistence type="predicted"/>
<accession>A0AAY5EAI2</accession>
<evidence type="ECO:0000313" key="3">
    <source>
        <dbReference type="Ensembl" id="ENSEEEP00000053936.1"/>
    </source>
</evidence>
<reference evidence="3" key="2">
    <citation type="submission" date="2025-08" db="UniProtKB">
        <authorList>
            <consortium name="Ensembl"/>
        </authorList>
    </citation>
    <scope>IDENTIFICATION</scope>
</reference>
<evidence type="ECO:0000259" key="2">
    <source>
        <dbReference type="Pfam" id="PF03372"/>
    </source>
</evidence>
<name>A0AAY5EAI2_ELEEL</name>
<organism evidence="3 4">
    <name type="scientific">Electrophorus electricus</name>
    <name type="common">Electric eel</name>
    <name type="synonym">Gymnotus electricus</name>
    <dbReference type="NCBI Taxonomy" id="8005"/>
    <lineage>
        <taxon>Eukaryota</taxon>
        <taxon>Metazoa</taxon>
        <taxon>Chordata</taxon>
        <taxon>Craniata</taxon>
        <taxon>Vertebrata</taxon>
        <taxon>Euteleostomi</taxon>
        <taxon>Actinopterygii</taxon>
        <taxon>Neopterygii</taxon>
        <taxon>Teleostei</taxon>
        <taxon>Ostariophysi</taxon>
        <taxon>Gymnotiformes</taxon>
        <taxon>Gymnotoidei</taxon>
        <taxon>Gymnotidae</taxon>
        <taxon>Electrophorus</taxon>
    </lineage>
</organism>
<dbReference type="Proteomes" id="UP000314983">
    <property type="component" value="Chromosome 3"/>
</dbReference>
<protein>
    <submittedName>
        <fullName evidence="3">Angel homolog 2 (Drosophila)</fullName>
    </submittedName>
</protein>
<dbReference type="GO" id="GO:0070935">
    <property type="term" value="P:3'-UTR-mediated mRNA stabilization"/>
    <property type="evidence" value="ECO:0007669"/>
    <property type="project" value="TreeGrafter"/>
</dbReference>
<reference evidence="3" key="3">
    <citation type="submission" date="2025-09" db="UniProtKB">
        <authorList>
            <consortium name="Ensembl"/>
        </authorList>
    </citation>
    <scope>IDENTIFICATION</scope>
</reference>
<dbReference type="Ensembl" id="ENSEEET00000056865.1">
    <property type="protein sequence ID" value="ENSEEEP00000053936.1"/>
    <property type="gene ID" value="ENSEEEG00000023512.2"/>
</dbReference>
<dbReference type="GO" id="GO:0000175">
    <property type="term" value="F:3'-5'-RNA exonuclease activity"/>
    <property type="evidence" value="ECO:0007669"/>
    <property type="project" value="TreeGrafter"/>
</dbReference>
<dbReference type="InterPro" id="IPR005135">
    <property type="entry name" value="Endo/exonuclease/phosphatase"/>
</dbReference>
<gene>
    <name evidence="3" type="primary">angel2</name>
</gene>
<dbReference type="InterPro" id="IPR050410">
    <property type="entry name" value="CCR4/nocturin_mRNA_transcr"/>
</dbReference>
<dbReference type="SUPFAM" id="SSF56219">
    <property type="entry name" value="DNase I-like"/>
    <property type="match status" value="1"/>
</dbReference>
<sequence length="610" mass="69085">MLAAYWLKPVRCTKKGNKRLSLLFLVEHIFLYYKRKILVKCRSMLARPLTAATSAQTFARARRHWHRHQPRTSWWWGQFPEQSWSPSTSHTDHATAPRPPDPLRWREWRRPGLFPHSVPQHISPVHLYSGGMDRADEEGLRKRKRSEDSGSHGNWQRSPKRSALEESQEQSPVWLHITGASLPPGKVPPSSENRGTKTELKREWEEACGYGPRETGSIRERHFDFSVMSYNILSQELLLSNAYLYKHCNPLILSWGHRFTKIIKELEQHSADIMCLQEVQEDHYLKQIKPSLESLGYHCEYKRRTGRKPDGCAVVFKRERFSLLSRHPVEYFRRGIPLLDRDNVGLILLLQPVEPSACHICVANTHLLYNPRRGDIKLAQLSMLLAEISRVAGLADGSTCPVVLCGDFNSLPCSPLCSFIRESRLDYTGLSIGKVSGQEDGSRGQRLLTAPIWPTCLGISQQCQYESQATTTDQAVKELNLQALSALNSASGSDMSTGVGAGKDFSSLLLPGSKKLCIEHGLRLTSAYSHYLRENSRPEITTCHARTAVTVDYIFYSALSECSTPEERGLQLLARLALVGEAELREVNRLPNQHHSSDHLPLIACFRLPS</sequence>
<dbReference type="PANTHER" id="PTHR12121">
    <property type="entry name" value="CARBON CATABOLITE REPRESSOR PROTEIN 4"/>
    <property type="match status" value="1"/>
</dbReference>
<evidence type="ECO:0000256" key="1">
    <source>
        <dbReference type="SAM" id="MobiDB-lite"/>
    </source>
</evidence>
<evidence type="ECO:0000313" key="4">
    <source>
        <dbReference type="Proteomes" id="UP000314983"/>
    </source>
</evidence>
<dbReference type="Gene3D" id="3.60.10.10">
    <property type="entry name" value="Endonuclease/exonuclease/phosphatase"/>
    <property type="match status" value="1"/>
</dbReference>
<dbReference type="Pfam" id="PF03372">
    <property type="entry name" value="Exo_endo_phos"/>
    <property type="match status" value="1"/>
</dbReference>
<dbReference type="InterPro" id="IPR036691">
    <property type="entry name" value="Endo/exonu/phosph_ase_sf"/>
</dbReference>
<dbReference type="AlphaFoldDB" id="A0AAY5EAI2"/>
<dbReference type="GeneTree" id="ENSGT00940000157391"/>